<dbReference type="Proteomes" id="UP000662466">
    <property type="component" value="Unassembled WGS sequence"/>
</dbReference>
<dbReference type="InterPro" id="IPR036864">
    <property type="entry name" value="Zn2-C6_fun-type_DNA-bd_sf"/>
</dbReference>
<keyword evidence="3" id="KW-0804">Transcription</keyword>
<feature type="compositionally biased region" description="Low complexity" evidence="5">
    <location>
        <begin position="76"/>
        <end position="94"/>
    </location>
</feature>
<evidence type="ECO:0000259" key="6">
    <source>
        <dbReference type="PROSITE" id="PS50048"/>
    </source>
</evidence>
<feature type="compositionally biased region" description="Basic residues" evidence="5">
    <location>
        <begin position="8"/>
        <end position="20"/>
    </location>
</feature>
<dbReference type="CDD" id="cd00067">
    <property type="entry name" value="GAL4"/>
    <property type="match status" value="1"/>
</dbReference>
<protein>
    <recommendedName>
        <fullName evidence="6">Zn(2)-C6 fungal-type domain-containing protein</fullName>
    </recommendedName>
</protein>
<keyword evidence="2" id="KW-0238">DNA-binding</keyword>
<dbReference type="SUPFAM" id="SSF57701">
    <property type="entry name" value="Zn2/Cys6 DNA-binding domain"/>
    <property type="match status" value="1"/>
</dbReference>
<dbReference type="GO" id="GO:0003677">
    <property type="term" value="F:DNA binding"/>
    <property type="evidence" value="ECO:0007669"/>
    <property type="project" value="UniProtKB-KW"/>
</dbReference>
<dbReference type="SMART" id="SM00066">
    <property type="entry name" value="GAL4"/>
    <property type="match status" value="1"/>
</dbReference>
<dbReference type="InterPro" id="IPR021858">
    <property type="entry name" value="Fun_TF"/>
</dbReference>
<dbReference type="AlphaFoldDB" id="A0A8H6UL89"/>
<dbReference type="EMBL" id="JACBAD010001978">
    <property type="protein sequence ID" value="KAF7125541.1"/>
    <property type="molecule type" value="Genomic_DNA"/>
</dbReference>
<keyword evidence="1" id="KW-0805">Transcription regulation</keyword>
<evidence type="ECO:0000256" key="4">
    <source>
        <dbReference type="ARBA" id="ARBA00023242"/>
    </source>
</evidence>
<sequence>METEQGRRIRSRRTHQKSRLGCKTCKKRRVKCDEKKPTCTNCRQHAVICDYATESAASPRPPRRQFQFKQSRYEIQTDPQNTTDTSTQSSSPTDLSGPAPPPPLESISLADLQLFHHYVTSTASTVTDGHDRNHIWDIHVPQWSFSFPSILHLILALSALHLAHKQPATRAKYLKQADDHFTFGVRSVTTVLSSLNEDNCQFIYISAVLICLVYFGHGPRAGEFLVFSESGQAEWLVLMRGVRSILESRAAEIFSGVLTPEVLEGEACLGEELAEELERHKGRIREVQEFIRAETGDPKIREMYDSVLDSLQDTFDEVYRMRAAGKHGVSLMHLVIGWIYRLEERFVGLLEDKDPLALAVLAYWAVLLKYMQSSWLMAGWDGHVLSGIQASLAGEHRRWIQWPVECIFGTGSCNA</sequence>
<feature type="region of interest" description="Disordered" evidence="5">
    <location>
        <begin position="1"/>
        <end position="20"/>
    </location>
</feature>
<dbReference type="InterPro" id="IPR001138">
    <property type="entry name" value="Zn2Cys6_DnaBD"/>
</dbReference>
<feature type="region of interest" description="Disordered" evidence="5">
    <location>
        <begin position="74"/>
        <end position="103"/>
    </location>
</feature>
<proteinExistence type="predicted"/>
<dbReference type="GO" id="GO:0008270">
    <property type="term" value="F:zinc ion binding"/>
    <property type="evidence" value="ECO:0007669"/>
    <property type="project" value="InterPro"/>
</dbReference>
<evidence type="ECO:0000256" key="5">
    <source>
        <dbReference type="SAM" id="MobiDB-lite"/>
    </source>
</evidence>
<accession>A0A8H6UL89</accession>
<gene>
    <name evidence="7" type="ORF">CNMCM5793_001780</name>
    <name evidence="8" type="ORF">CNMCM6106_004701</name>
</gene>
<dbReference type="EMBL" id="JACBAF010002319">
    <property type="protein sequence ID" value="KAF7155555.1"/>
    <property type="molecule type" value="Genomic_DNA"/>
</dbReference>
<dbReference type="PROSITE" id="PS50048">
    <property type="entry name" value="ZN2_CY6_FUNGAL_2"/>
    <property type="match status" value="1"/>
</dbReference>
<dbReference type="Proteomes" id="UP000630445">
    <property type="component" value="Unassembled WGS sequence"/>
</dbReference>
<dbReference type="OrthoDB" id="416217at2759"/>
<dbReference type="Gene3D" id="4.10.240.10">
    <property type="entry name" value="Zn(2)-C6 fungal-type DNA-binding domain"/>
    <property type="match status" value="1"/>
</dbReference>
<evidence type="ECO:0000313" key="9">
    <source>
        <dbReference type="Proteomes" id="UP000630445"/>
    </source>
</evidence>
<dbReference type="PROSITE" id="PS00463">
    <property type="entry name" value="ZN2_CY6_FUNGAL_1"/>
    <property type="match status" value="1"/>
</dbReference>
<evidence type="ECO:0000256" key="3">
    <source>
        <dbReference type="ARBA" id="ARBA00023163"/>
    </source>
</evidence>
<comment type="caution">
    <text evidence="8">The sequence shown here is derived from an EMBL/GenBank/DDBJ whole genome shotgun (WGS) entry which is preliminary data.</text>
</comment>
<dbReference type="PANTHER" id="PTHR47657">
    <property type="entry name" value="STEROL REGULATORY ELEMENT-BINDING PROTEIN ECM22"/>
    <property type="match status" value="1"/>
</dbReference>
<name>A0A8H6UL89_9EURO</name>
<dbReference type="GO" id="GO:0000981">
    <property type="term" value="F:DNA-binding transcription factor activity, RNA polymerase II-specific"/>
    <property type="evidence" value="ECO:0007669"/>
    <property type="project" value="InterPro"/>
</dbReference>
<dbReference type="Pfam" id="PF11951">
    <property type="entry name" value="Fungal_trans_2"/>
    <property type="match status" value="1"/>
</dbReference>
<dbReference type="InterPro" id="IPR052400">
    <property type="entry name" value="Zn2-C6_fungal_TF"/>
</dbReference>
<evidence type="ECO:0000256" key="1">
    <source>
        <dbReference type="ARBA" id="ARBA00023015"/>
    </source>
</evidence>
<evidence type="ECO:0000256" key="2">
    <source>
        <dbReference type="ARBA" id="ARBA00023125"/>
    </source>
</evidence>
<feature type="domain" description="Zn(2)-C6 fungal-type" evidence="6">
    <location>
        <begin position="21"/>
        <end position="51"/>
    </location>
</feature>
<evidence type="ECO:0000313" key="10">
    <source>
        <dbReference type="Proteomes" id="UP000662466"/>
    </source>
</evidence>
<keyword evidence="4" id="KW-0539">Nucleus</keyword>
<evidence type="ECO:0000313" key="7">
    <source>
        <dbReference type="EMBL" id="KAF7125541.1"/>
    </source>
</evidence>
<organism evidence="8 10">
    <name type="scientific">Aspergillus hiratsukae</name>
    <dbReference type="NCBI Taxonomy" id="1194566"/>
    <lineage>
        <taxon>Eukaryota</taxon>
        <taxon>Fungi</taxon>
        <taxon>Dikarya</taxon>
        <taxon>Ascomycota</taxon>
        <taxon>Pezizomycotina</taxon>
        <taxon>Eurotiomycetes</taxon>
        <taxon>Eurotiomycetidae</taxon>
        <taxon>Eurotiales</taxon>
        <taxon>Aspergillaceae</taxon>
        <taxon>Aspergillus</taxon>
        <taxon>Aspergillus subgen. Fumigati</taxon>
    </lineage>
</organism>
<evidence type="ECO:0000313" key="8">
    <source>
        <dbReference type="EMBL" id="KAF7155555.1"/>
    </source>
</evidence>
<reference evidence="8" key="1">
    <citation type="submission" date="2020-06" db="EMBL/GenBank/DDBJ databases">
        <title>Draft genome sequences of strains closely related to Aspergillus parafelis and Aspergillus hiratsukae.</title>
        <authorList>
            <person name="Dos Santos R.A.C."/>
            <person name="Rivero-Menendez O."/>
            <person name="Steenwyk J.L."/>
            <person name="Mead M.E."/>
            <person name="Goldman G.H."/>
            <person name="Alastruey-Izquierdo A."/>
            <person name="Rokas A."/>
        </authorList>
    </citation>
    <scope>NUCLEOTIDE SEQUENCE</scope>
    <source>
        <strain evidence="7">CNM-CM5793</strain>
        <strain evidence="8">CNM-CM6106</strain>
    </source>
</reference>
<dbReference type="Pfam" id="PF00172">
    <property type="entry name" value="Zn_clus"/>
    <property type="match status" value="1"/>
</dbReference>
<dbReference type="PANTHER" id="PTHR47657:SF13">
    <property type="entry name" value="ZN(2)-C6 FUNGAL-TYPE DOMAIN-CONTAINING PROTEIN-RELATED"/>
    <property type="match status" value="1"/>
</dbReference>
<keyword evidence="9" id="KW-1185">Reference proteome</keyword>